<organism evidence="10 11">
    <name type="scientific">Shewanella pneumatophori</name>
    <dbReference type="NCBI Taxonomy" id="314092"/>
    <lineage>
        <taxon>Bacteria</taxon>
        <taxon>Pseudomonadati</taxon>
        <taxon>Pseudomonadota</taxon>
        <taxon>Gammaproteobacteria</taxon>
        <taxon>Alteromonadales</taxon>
        <taxon>Shewanellaceae</taxon>
        <taxon>Shewanella</taxon>
    </lineage>
</organism>
<keyword evidence="8" id="KW-0812">Transmembrane</keyword>
<comment type="subcellular location">
    <subcellularLocation>
        <location evidence="1">Membrane</location>
    </subcellularLocation>
</comment>
<dbReference type="Pfam" id="PF13426">
    <property type="entry name" value="PAS_9"/>
    <property type="match status" value="2"/>
</dbReference>
<evidence type="ECO:0000313" key="11">
    <source>
        <dbReference type="Proteomes" id="UP001139293"/>
    </source>
</evidence>
<keyword evidence="8" id="KW-0472">Membrane</keyword>
<feature type="domain" description="PAS" evidence="9">
    <location>
        <begin position="346"/>
        <end position="411"/>
    </location>
</feature>
<evidence type="ECO:0000256" key="1">
    <source>
        <dbReference type="ARBA" id="ARBA00004370"/>
    </source>
</evidence>
<dbReference type="EMBL" id="JAKILB010000005">
    <property type="protein sequence ID" value="MCL1138652.1"/>
    <property type="molecule type" value="Genomic_DNA"/>
</dbReference>
<dbReference type="InterPro" id="IPR035965">
    <property type="entry name" value="PAS-like_dom_sf"/>
</dbReference>
<evidence type="ECO:0000256" key="7">
    <source>
        <dbReference type="ARBA" id="ARBA00023012"/>
    </source>
</evidence>
<dbReference type="InterPro" id="IPR048760">
    <property type="entry name" value="VP0354-like_sensor_dom"/>
</dbReference>
<dbReference type="GO" id="GO:0016301">
    <property type="term" value="F:kinase activity"/>
    <property type="evidence" value="ECO:0007669"/>
    <property type="project" value="UniProtKB-KW"/>
</dbReference>
<dbReference type="Pfam" id="PF21623">
    <property type="entry name" value="HK_sensor_dom_bact"/>
    <property type="match status" value="1"/>
</dbReference>
<keyword evidence="5" id="KW-0418">Kinase</keyword>
<accession>A0A9X1ZEY9</accession>
<keyword evidence="3" id="KW-0808">Transferase</keyword>
<keyword evidence="4" id="KW-0547">Nucleotide-binding</keyword>
<dbReference type="SMART" id="SM00091">
    <property type="entry name" value="PAS"/>
    <property type="match status" value="2"/>
</dbReference>
<dbReference type="CDD" id="cd00130">
    <property type="entry name" value="PAS"/>
    <property type="match status" value="1"/>
</dbReference>
<dbReference type="SUPFAM" id="SSF55073">
    <property type="entry name" value="Nucleotide cyclase"/>
    <property type="match status" value="1"/>
</dbReference>
<evidence type="ECO:0000259" key="9">
    <source>
        <dbReference type="SMART" id="SM00091"/>
    </source>
</evidence>
<evidence type="ECO:0000256" key="4">
    <source>
        <dbReference type="ARBA" id="ARBA00022741"/>
    </source>
</evidence>
<comment type="caution">
    <text evidence="10">The sequence shown here is derived from an EMBL/GenBank/DDBJ whole genome shotgun (WGS) entry which is preliminary data.</text>
</comment>
<reference evidence="10" key="1">
    <citation type="submission" date="2022-01" db="EMBL/GenBank/DDBJ databases">
        <title>Whole genome-based taxonomy of the Shewanellaceae.</title>
        <authorList>
            <person name="Martin-Rodriguez A.J."/>
        </authorList>
    </citation>
    <scope>NUCLEOTIDE SEQUENCE</scope>
    <source>
        <strain evidence="10">KCTC 23973</strain>
    </source>
</reference>
<evidence type="ECO:0000256" key="8">
    <source>
        <dbReference type="SAM" id="Phobius"/>
    </source>
</evidence>
<keyword evidence="8" id="KW-1133">Transmembrane helix</keyword>
<feature type="domain" description="PAS" evidence="9">
    <location>
        <begin position="463"/>
        <end position="527"/>
    </location>
</feature>
<keyword evidence="2" id="KW-0597">Phosphoprotein</keyword>
<keyword evidence="11" id="KW-1185">Reference proteome</keyword>
<dbReference type="InterPro" id="IPR029151">
    <property type="entry name" value="Sensor-like_sf"/>
</dbReference>
<evidence type="ECO:0000256" key="6">
    <source>
        <dbReference type="ARBA" id="ARBA00022840"/>
    </source>
</evidence>
<proteinExistence type="predicted"/>
<dbReference type="RefSeq" id="WP_248949715.1">
    <property type="nucleotide sequence ID" value="NZ_JAKILB010000005.1"/>
</dbReference>
<gene>
    <name evidence="10" type="ORF">L2740_08865</name>
</gene>
<evidence type="ECO:0000313" key="10">
    <source>
        <dbReference type="EMBL" id="MCL1138652.1"/>
    </source>
</evidence>
<dbReference type="GO" id="GO:0016020">
    <property type="term" value="C:membrane"/>
    <property type="evidence" value="ECO:0007669"/>
    <property type="project" value="UniProtKB-SubCell"/>
</dbReference>
<dbReference type="InterPro" id="IPR043128">
    <property type="entry name" value="Rev_trsase/Diguanyl_cyclase"/>
</dbReference>
<dbReference type="InterPro" id="IPR029787">
    <property type="entry name" value="Nucleotide_cyclase"/>
</dbReference>
<name>A0A9X1ZEY9_9GAMM</name>
<dbReference type="Proteomes" id="UP001139293">
    <property type="component" value="Unassembled WGS sequence"/>
</dbReference>
<dbReference type="GO" id="GO:0000160">
    <property type="term" value="P:phosphorelay signal transduction system"/>
    <property type="evidence" value="ECO:0007669"/>
    <property type="project" value="UniProtKB-KW"/>
</dbReference>
<evidence type="ECO:0000256" key="2">
    <source>
        <dbReference type="ARBA" id="ARBA00022553"/>
    </source>
</evidence>
<keyword evidence="6" id="KW-0067">ATP-binding</keyword>
<dbReference type="InterPro" id="IPR000014">
    <property type="entry name" value="PAS"/>
</dbReference>
<dbReference type="Gene3D" id="3.30.70.270">
    <property type="match status" value="1"/>
</dbReference>
<dbReference type="AlphaFoldDB" id="A0A9X1ZEY9"/>
<dbReference type="SUPFAM" id="SSF55785">
    <property type="entry name" value="PYP-like sensor domain (PAS domain)"/>
    <property type="match status" value="1"/>
</dbReference>
<sequence length="739" mass="83579">MLSRKLPLLISAQGIHWSQPRILAIASQLCMLLVTVIILTNIIITLGERRLQEDWATQRYSELQAVGALISDKVTFQQFRTQMFAKSELLKQYLALPSAENQQKLLNNWDTLVNNVPELLGIALYDPQGQHRFASSNDFGKESLPSALLGSARNMGGNEIYTSPLEFTPINGELEPYLYQFAWLENPDQSVRGYLVTYNSMAKMLRNIKPAYSSEQAPLMMLDTQGLLYAGAQSNSSVGRLPETMGGSLKQSYPALWRKMAMSNFGQFHGDAASFVYLKVELTTQYETRREYFLVSYIKNDEIAAKFSQWRNILILGASTLTLLAAVVIFLTHLYRLVQRSREFSIYMTNRLFDSDKGCIIASDSGRVVIANSTVSNLLQQPIDELSDRSLQRILKMDEDEYSQFLNQMQTEKEWHGELLIDADSYKWLAIHSRTEIGADNKRSYMLVTFEDISELKQVQQQATLCRLLNDVPMASVLTDAKGLVLKANDAFNQLLQIEDSTALNVSTLLSDEFSQQWPQISQQLQIQGCWKGQVFVVLSHTPDQFLQATLKGHLDSSGELEYIHCSFELAEQRSFARENGSLVPKRSTIFNHKDDLERYFTNLTQKCKDFSSLLLIDISADGMLSHMSDLGQLESRQKEVEIHLLRDLPHRYQMSHWQLGKLIVVLPDTNSDQAHYFALESLNKLNDNGLGDGICIGIASYQAGQTLEQLIANAGVALKRAKQTGDQNICQAFTRFDS</sequence>
<dbReference type="Gene3D" id="3.30.450.20">
    <property type="entry name" value="PAS domain"/>
    <property type="match status" value="2"/>
</dbReference>
<evidence type="ECO:0000256" key="5">
    <source>
        <dbReference type="ARBA" id="ARBA00022777"/>
    </source>
</evidence>
<evidence type="ECO:0000256" key="3">
    <source>
        <dbReference type="ARBA" id="ARBA00022679"/>
    </source>
</evidence>
<dbReference type="SUPFAM" id="SSF103190">
    <property type="entry name" value="Sensory domain-like"/>
    <property type="match status" value="2"/>
</dbReference>
<protein>
    <submittedName>
        <fullName evidence="10">PAS domain-containing protein</fullName>
    </submittedName>
</protein>
<dbReference type="GO" id="GO:0005524">
    <property type="term" value="F:ATP binding"/>
    <property type="evidence" value="ECO:0007669"/>
    <property type="project" value="UniProtKB-KW"/>
</dbReference>
<feature type="transmembrane region" description="Helical" evidence="8">
    <location>
        <begin position="313"/>
        <end position="335"/>
    </location>
</feature>
<keyword evidence="7" id="KW-0902">Two-component regulatory system</keyword>
<feature type="transmembrane region" description="Helical" evidence="8">
    <location>
        <begin position="22"/>
        <end position="44"/>
    </location>
</feature>